<dbReference type="EMBL" id="CAJNOQ010015352">
    <property type="protein sequence ID" value="CAF1359908.1"/>
    <property type="molecule type" value="Genomic_DNA"/>
</dbReference>
<keyword evidence="3" id="KW-1185">Reference proteome</keyword>
<reference evidence="1" key="1">
    <citation type="submission" date="2021-02" db="EMBL/GenBank/DDBJ databases">
        <authorList>
            <person name="Nowell W R."/>
        </authorList>
    </citation>
    <scope>NUCLEOTIDE SEQUENCE</scope>
</reference>
<name>A0A815HUU7_9BILA</name>
<evidence type="ECO:0000313" key="1">
    <source>
        <dbReference type="EMBL" id="CAF1359908.1"/>
    </source>
</evidence>
<proteinExistence type="predicted"/>
<dbReference type="Proteomes" id="UP000663829">
    <property type="component" value="Unassembled WGS sequence"/>
</dbReference>
<feature type="non-terminal residue" evidence="1">
    <location>
        <position position="94"/>
    </location>
</feature>
<dbReference type="OrthoDB" id="6502094at2759"/>
<gene>
    <name evidence="1" type="ORF">GPM918_LOCUS31326</name>
    <name evidence="2" type="ORF">SRO942_LOCUS31967</name>
</gene>
<dbReference type="AlphaFoldDB" id="A0A815HUU7"/>
<evidence type="ECO:0000313" key="3">
    <source>
        <dbReference type="Proteomes" id="UP000663829"/>
    </source>
</evidence>
<evidence type="ECO:0000313" key="2">
    <source>
        <dbReference type="EMBL" id="CAF4237228.1"/>
    </source>
</evidence>
<protein>
    <submittedName>
        <fullName evidence="1">Uncharacterized protein</fullName>
    </submittedName>
</protein>
<comment type="caution">
    <text evidence="1">The sequence shown here is derived from an EMBL/GenBank/DDBJ whole genome shotgun (WGS) entry which is preliminary data.</text>
</comment>
<dbReference type="EMBL" id="CAJOBC010069345">
    <property type="protein sequence ID" value="CAF4237228.1"/>
    <property type="molecule type" value="Genomic_DNA"/>
</dbReference>
<accession>A0A815HUU7</accession>
<organism evidence="1 3">
    <name type="scientific">Didymodactylos carnosus</name>
    <dbReference type="NCBI Taxonomy" id="1234261"/>
    <lineage>
        <taxon>Eukaryota</taxon>
        <taxon>Metazoa</taxon>
        <taxon>Spiralia</taxon>
        <taxon>Gnathifera</taxon>
        <taxon>Rotifera</taxon>
        <taxon>Eurotatoria</taxon>
        <taxon>Bdelloidea</taxon>
        <taxon>Philodinida</taxon>
        <taxon>Philodinidae</taxon>
        <taxon>Didymodactylos</taxon>
    </lineage>
</organism>
<sequence length="94" mass="10310">MVYYPFDDQVAQRTQNDFVTAAQLAASSTVPGHVAIVQGIKGLSPLLNLYKNVQESALFDYMHAVCGGSGHTGHLIRKWLVHVKLDTAMSMSDF</sequence>
<dbReference type="Proteomes" id="UP000681722">
    <property type="component" value="Unassembled WGS sequence"/>
</dbReference>